<keyword evidence="2" id="KW-1185">Reference proteome</keyword>
<gene>
    <name evidence="1" type="ORF">NC653_030108</name>
</gene>
<sequence>MEERQYWVAEQGRRRCVSRPEVSNAWNFDFDDNEYRWGRLFAAFEHADSTSMVEDSPLECQANEGDFGRNEDGFKWNQE</sequence>
<name>A0AAD6LVD1_9ROSI</name>
<comment type="caution">
    <text evidence="1">The sequence shown here is derived from an EMBL/GenBank/DDBJ whole genome shotgun (WGS) entry which is preliminary data.</text>
</comment>
<reference evidence="1" key="1">
    <citation type="journal article" date="2023" name="Mol. Ecol. Resour.">
        <title>Chromosome-level genome assembly of a triploid poplar Populus alba 'Berolinensis'.</title>
        <authorList>
            <person name="Chen S."/>
            <person name="Yu Y."/>
            <person name="Wang X."/>
            <person name="Wang S."/>
            <person name="Zhang T."/>
            <person name="Zhou Y."/>
            <person name="He R."/>
            <person name="Meng N."/>
            <person name="Wang Y."/>
            <person name="Liu W."/>
            <person name="Liu Z."/>
            <person name="Liu J."/>
            <person name="Guo Q."/>
            <person name="Huang H."/>
            <person name="Sederoff R.R."/>
            <person name="Wang G."/>
            <person name="Qu G."/>
            <person name="Chen S."/>
        </authorList>
    </citation>
    <scope>NUCLEOTIDE SEQUENCE</scope>
    <source>
        <strain evidence="1">SC-2020</strain>
    </source>
</reference>
<accession>A0AAD6LVD1</accession>
<evidence type="ECO:0000313" key="2">
    <source>
        <dbReference type="Proteomes" id="UP001164929"/>
    </source>
</evidence>
<protein>
    <submittedName>
        <fullName evidence="1">Uncharacterized protein</fullName>
    </submittedName>
</protein>
<evidence type="ECO:0000313" key="1">
    <source>
        <dbReference type="EMBL" id="KAJ6973961.1"/>
    </source>
</evidence>
<organism evidence="1 2">
    <name type="scientific">Populus alba x Populus x berolinensis</name>
    <dbReference type="NCBI Taxonomy" id="444605"/>
    <lineage>
        <taxon>Eukaryota</taxon>
        <taxon>Viridiplantae</taxon>
        <taxon>Streptophyta</taxon>
        <taxon>Embryophyta</taxon>
        <taxon>Tracheophyta</taxon>
        <taxon>Spermatophyta</taxon>
        <taxon>Magnoliopsida</taxon>
        <taxon>eudicotyledons</taxon>
        <taxon>Gunneridae</taxon>
        <taxon>Pentapetalae</taxon>
        <taxon>rosids</taxon>
        <taxon>fabids</taxon>
        <taxon>Malpighiales</taxon>
        <taxon>Salicaceae</taxon>
        <taxon>Saliceae</taxon>
        <taxon>Populus</taxon>
    </lineage>
</organism>
<dbReference type="AlphaFoldDB" id="A0AAD6LVD1"/>
<dbReference type="EMBL" id="JAQIZT010000013">
    <property type="protein sequence ID" value="KAJ6973961.1"/>
    <property type="molecule type" value="Genomic_DNA"/>
</dbReference>
<dbReference type="Proteomes" id="UP001164929">
    <property type="component" value="Chromosome 13"/>
</dbReference>
<proteinExistence type="predicted"/>